<comment type="subcellular location">
    <subcellularLocation>
        <location evidence="15">Cell membrane</location>
        <topology evidence="15">Peripheral membrane protein</topology>
    </subcellularLocation>
    <subcellularLocation>
        <location evidence="2">Membrane</location>
    </subcellularLocation>
</comment>
<dbReference type="InterPro" id="IPR027417">
    <property type="entry name" value="P-loop_NTPase"/>
</dbReference>
<dbReference type="PROSITE" id="PS00152">
    <property type="entry name" value="ATPASE_ALPHA_BETA"/>
    <property type="match status" value="1"/>
</dbReference>
<evidence type="ECO:0000256" key="9">
    <source>
        <dbReference type="ARBA" id="ARBA00022967"/>
    </source>
</evidence>
<dbReference type="InterPro" id="IPR036121">
    <property type="entry name" value="ATPase_F1/V1/A1_a/bsu_N_sf"/>
</dbReference>
<evidence type="ECO:0000256" key="15">
    <source>
        <dbReference type="HAMAP-Rule" id="MF_01346"/>
    </source>
</evidence>
<protein>
    <recommendedName>
        <fullName evidence="15">ATP synthase subunit alpha</fullName>
        <ecNumber evidence="15">7.1.2.2</ecNumber>
    </recommendedName>
    <alternativeName>
        <fullName evidence="15">ATP synthase F1 sector subunit alpha</fullName>
    </alternativeName>
    <alternativeName>
        <fullName evidence="15">F-ATPase subunit alpha</fullName>
    </alternativeName>
</protein>
<dbReference type="PANTHER" id="PTHR48082">
    <property type="entry name" value="ATP SYNTHASE SUBUNIT ALPHA, MITOCHONDRIAL"/>
    <property type="match status" value="1"/>
</dbReference>
<dbReference type="Gene3D" id="1.20.150.20">
    <property type="entry name" value="ATP synthase alpha/beta chain, C-terminal domain"/>
    <property type="match status" value="1"/>
</dbReference>
<evidence type="ECO:0000256" key="3">
    <source>
        <dbReference type="ARBA" id="ARBA00008936"/>
    </source>
</evidence>
<evidence type="ECO:0000256" key="2">
    <source>
        <dbReference type="ARBA" id="ARBA00004370"/>
    </source>
</evidence>
<keyword evidence="15" id="KW-1003">Cell membrane</keyword>
<dbReference type="InterPro" id="IPR004100">
    <property type="entry name" value="ATPase_F1/V1/A1_a/bsu_N"/>
</dbReference>
<dbReference type="Gene3D" id="2.40.30.20">
    <property type="match status" value="1"/>
</dbReference>
<keyword evidence="7 15" id="KW-0375">Hydrogen ion transport</keyword>
<dbReference type="PIRSF" id="PIRSF039088">
    <property type="entry name" value="F_ATPase_subunit_alpha"/>
    <property type="match status" value="1"/>
</dbReference>
<dbReference type="HAMAP" id="MF_01346">
    <property type="entry name" value="ATP_synth_alpha_bact"/>
    <property type="match status" value="1"/>
</dbReference>
<feature type="site" description="Required for activity" evidence="15">
    <location>
        <position position="371"/>
    </location>
</feature>
<sequence>MDIRAAEISAILKDQIKNFGQEAEVSEVGQVLSVGDGIARVYGLDNVQAGEMVEFENGTRGMALNLESDNVGIVIFGADREIKEGQTVKRTRAIVDTPVGKGLLGRVVDALGNPIDGKGPIQATERKRVDVKAPGIIPRKSVSEPMATGLKAVDALIPVGRGQRELIIGDRQTGKTAIALDTILNQKPLNVAGAPESQKLYCVYVAIGQKRSTVAQFVKVLEEQGALEYSIVVAATASDPAPMQYLAPFTGCTMGEYFRDNGMHAVIIYDDLSKQAVAYRQMSLLLRRPPGREAYPGDVFYLHSRLLERSAKLNDSLGSGSLTALPVIETQANDVSAYIPTNVISITDGQIFLETDLFFQGIRPAVNVGLSVSRVGSSAQTKAMKKVAGKIKGELAQYREMAAFAQFGSDLDASTQRLLNRGSRLTELLKQPQFSPLKMEEQVAVIWAGTNGYLDALPLNKVRAFEDGLLSLLRGKHIDLLNAIRDSKDLSDDSAAKLKSVVDGFAKSFA</sequence>
<feature type="domain" description="ATP synthase alpha subunit C-terminal" evidence="17">
    <location>
        <begin position="380"/>
        <end position="504"/>
    </location>
</feature>
<keyword evidence="13 15" id="KW-0066">ATP synthesis</keyword>
<evidence type="ECO:0000256" key="12">
    <source>
        <dbReference type="ARBA" id="ARBA00023196"/>
    </source>
</evidence>
<keyword evidence="12 15" id="KW-0139">CF(1)</keyword>
<evidence type="ECO:0000313" key="19">
    <source>
        <dbReference type="EMBL" id="WEF51464.1"/>
    </source>
</evidence>
<evidence type="ECO:0000256" key="14">
    <source>
        <dbReference type="ARBA" id="ARBA00026013"/>
    </source>
</evidence>
<organism evidence="19 20">
    <name type="scientific">Afipia carboxydohydrogena</name>
    <name type="common">Pseudomonas carboxydohydrogena</name>
    <dbReference type="NCBI Taxonomy" id="290"/>
    <lineage>
        <taxon>Bacteria</taxon>
        <taxon>Pseudomonadati</taxon>
        <taxon>Pseudomonadota</taxon>
        <taxon>Alphaproteobacteria</taxon>
        <taxon>Hyphomicrobiales</taxon>
        <taxon>Nitrobacteraceae</taxon>
        <taxon>Afipia</taxon>
    </lineage>
</organism>
<evidence type="ECO:0000256" key="1">
    <source>
        <dbReference type="ARBA" id="ARBA00003784"/>
    </source>
</evidence>
<feature type="domain" description="ATPase F1/V1/A1 complex alpha/beta subunit nucleotide-binding" evidence="16">
    <location>
        <begin position="149"/>
        <end position="373"/>
    </location>
</feature>
<evidence type="ECO:0000256" key="5">
    <source>
        <dbReference type="ARBA" id="ARBA00022519"/>
    </source>
</evidence>
<keyword evidence="4 15" id="KW-0813">Transport</keyword>
<keyword evidence="20" id="KW-1185">Reference proteome</keyword>
<keyword evidence="5" id="KW-0997">Cell inner membrane</keyword>
<dbReference type="Pfam" id="PF00306">
    <property type="entry name" value="ATP-synt_ab_C"/>
    <property type="match status" value="1"/>
</dbReference>
<dbReference type="SUPFAM" id="SSF50615">
    <property type="entry name" value="N-terminal domain of alpha and beta subunits of F1 ATP synthase"/>
    <property type="match status" value="1"/>
</dbReference>
<evidence type="ECO:0000256" key="6">
    <source>
        <dbReference type="ARBA" id="ARBA00022741"/>
    </source>
</evidence>
<evidence type="ECO:0000256" key="7">
    <source>
        <dbReference type="ARBA" id="ARBA00022781"/>
    </source>
</evidence>
<comment type="similarity">
    <text evidence="3 15">Belongs to the ATPase alpha/beta chains family.</text>
</comment>
<dbReference type="PANTHER" id="PTHR48082:SF2">
    <property type="entry name" value="ATP SYNTHASE SUBUNIT ALPHA, MITOCHONDRIAL"/>
    <property type="match status" value="1"/>
</dbReference>
<dbReference type="CDD" id="cd18113">
    <property type="entry name" value="ATP-synt_F1_alpha_C"/>
    <property type="match status" value="1"/>
</dbReference>
<evidence type="ECO:0000256" key="4">
    <source>
        <dbReference type="ARBA" id="ARBA00022448"/>
    </source>
</evidence>
<evidence type="ECO:0000256" key="13">
    <source>
        <dbReference type="ARBA" id="ARBA00023310"/>
    </source>
</evidence>
<name>A0ABY8BRF5_AFICR</name>
<dbReference type="RefSeq" id="WP_275247062.1">
    <property type="nucleotide sequence ID" value="NZ_BAABDX010000001.1"/>
</dbReference>
<dbReference type="InterPro" id="IPR033732">
    <property type="entry name" value="ATP_synth_F1_a_nt-bd_dom"/>
</dbReference>
<evidence type="ECO:0000313" key="20">
    <source>
        <dbReference type="Proteomes" id="UP001213907"/>
    </source>
</evidence>
<gene>
    <name evidence="15 19" type="primary">atpA</name>
    <name evidence="19" type="ORF">AFIC_003057</name>
</gene>
<keyword evidence="9 15" id="KW-1278">Translocase</keyword>
<dbReference type="SUPFAM" id="SSF52540">
    <property type="entry name" value="P-loop containing nucleoside triphosphate hydrolases"/>
    <property type="match status" value="1"/>
</dbReference>
<dbReference type="InterPro" id="IPR000194">
    <property type="entry name" value="ATPase_F1/V1/A1_a/bsu_nucl-bd"/>
</dbReference>
<dbReference type="CDD" id="cd18116">
    <property type="entry name" value="ATP-synt_F1_alpha_N"/>
    <property type="match status" value="1"/>
</dbReference>
<dbReference type="InterPro" id="IPR020003">
    <property type="entry name" value="ATPase_a/bsu_AS"/>
</dbReference>
<reference evidence="19 20" key="1">
    <citation type="submission" date="2022-11" db="EMBL/GenBank/DDBJ databases">
        <authorList>
            <person name="Siebert D."/>
            <person name="Busche T."/>
            <person name="Saydam E."/>
            <person name="Kalinowski J."/>
            <person name="Ruckert C."/>
            <person name="Blombach B."/>
        </authorList>
    </citation>
    <scope>NUCLEOTIDE SEQUENCE [LARGE SCALE GENOMIC DNA]</scope>
    <source>
        <strain evidence="19 20">DSM 1083</strain>
    </source>
</reference>
<dbReference type="InterPro" id="IPR038376">
    <property type="entry name" value="ATP_synth_asu_C_sf"/>
</dbReference>
<dbReference type="Pfam" id="PF00006">
    <property type="entry name" value="ATP-synt_ab"/>
    <property type="match status" value="1"/>
</dbReference>
<proteinExistence type="inferred from homology"/>
<feature type="domain" description="ATPase F1/V1/A1 complex alpha/beta subunit N-terminal" evidence="18">
    <location>
        <begin position="25"/>
        <end position="91"/>
    </location>
</feature>
<dbReference type="InterPro" id="IPR005294">
    <property type="entry name" value="ATP_synth_F1_asu"/>
</dbReference>
<dbReference type="InterPro" id="IPR023366">
    <property type="entry name" value="ATP_synth_asu-like_sf"/>
</dbReference>
<comment type="catalytic activity">
    <reaction evidence="15">
        <text>ATP + H2O + 4 H(+)(in) = ADP + phosphate + 5 H(+)(out)</text>
        <dbReference type="Rhea" id="RHEA:57720"/>
        <dbReference type="ChEBI" id="CHEBI:15377"/>
        <dbReference type="ChEBI" id="CHEBI:15378"/>
        <dbReference type="ChEBI" id="CHEBI:30616"/>
        <dbReference type="ChEBI" id="CHEBI:43474"/>
        <dbReference type="ChEBI" id="CHEBI:456216"/>
        <dbReference type="EC" id="7.1.2.2"/>
    </reaction>
</comment>
<keyword evidence="8 15" id="KW-0067">ATP-binding</keyword>
<evidence type="ECO:0000256" key="11">
    <source>
        <dbReference type="ARBA" id="ARBA00023136"/>
    </source>
</evidence>
<evidence type="ECO:0000259" key="16">
    <source>
        <dbReference type="Pfam" id="PF00006"/>
    </source>
</evidence>
<keyword evidence="6 15" id="KW-0547">Nucleotide-binding</keyword>
<dbReference type="InterPro" id="IPR000793">
    <property type="entry name" value="ATP_synth_asu_C"/>
</dbReference>
<evidence type="ECO:0000256" key="10">
    <source>
        <dbReference type="ARBA" id="ARBA00023065"/>
    </source>
</evidence>
<dbReference type="EC" id="7.1.2.2" evidence="15"/>
<dbReference type="Proteomes" id="UP001213907">
    <property type="component" value="Chromosome"/>
</dbReference>
<dbReference type="NCBIfam" id="TIGR00962">
    <property type="entry name" value="atpA"/>
    <property type="match status" value="1"/>
</dbReference>
<dbReference type="CDD" id="cd01132">
    <property type="entry name" value="F1-ATPase_alpha_CD"/>
    <property type="match status" value="1"/>
</dbReference>
<accession>A0ABY8BRF5</accession>
<comment type="function">
    <text evidence="1 15">Produces ATP from ADP in the presence of a proton gradient across the membrane. The alpha chain is a regulatory subunit.</text>
</comment>
<dbReference type="Gene3D" id="3.40.50.300">
    <property type="entry name" value="P-loop containing nucleotide triphosphate hydrolases"/>
    <property type="match status" value="1"/>
</dbReference>
<dbReference type="Pfam" id="PF02874">
    <property type="entry name" value="ATP-synt_ab_N"/>
    <property type="match status" value="1"/>
</dbReference>
<keyword evidence="10 15" id="KW-0406">Ion transport</keyword>
<dbReference type="NCBIfam" id="NF009884">
    <property type="entry name" value="PRK13343.1"/>
    <property type="match status" value="1"/>
</dbReference>
<feature type="binding site" evidence="15">
    <location>
        <begin position="169"/>
        <end position="176"/>
    </location>
    <ligand>
        <name>ATP</name>
        <dbReference type="ChEBI" id="CHEBI:30616"/>
    </ligand>
</feature>
<dbReference type="EMBL" id="CP113162">
    <property type="protein sequence ID" value="WEF51464.1"/>
    <property type="molecule type" value="Genomic_DNA"/>
</dbReference>
<dbReference type="SUPFAM" id="SSF47917">
    <property type="entry name" value="C-terminal domain of alpha and beta subunits of F1 ATP synthase"/>
    <property type="match status" value="1"/>
</dbReference>
<evidence type="ECO:0000256" key="8">
    <source>
        <dbReference type="ARBA" id="ARBA00022840"/>
    </source>
</evidence>
<keyword evidence="11 15" id="KW-0472">Membrane</keyword>
<evidence type="ECO:0000259" key="17">
    <source>
        <dbReference type="Pfam" id="PF00306"/>
    </source>
</evidence>
<evidence type="ECO:0000259" key="18">
    <source>
        <dbReference type="Pfam" id="PF02874"/>
    </source>
</evidence>
<comment type="subunit">
    <text evidence="14">F-type ATPases have 2 components, CF(1) - the catalytic core - and CF(0) - the membrane proton channel. CF(1) has five subunits: alpha(3), beta(3), gamma(1), delta(1), epsilon(1). CF(0) has four main subunits: a(1), b(1), b'(1) and c(9-12).</text>
</comment>